<gene>
    <name evidence="2" type="ORF">HQ36_05885</name>
</gene>
<sequence>MELGYYSSSSCWRSFLRFVISDPKILFVLAMVVMVVLLFCLAGYAGAAFKSRKNSTAKERRISALLAAILLFSGCIFIQLFFPTCMNGCA</sequence>
<keyword evidence="1" id="KW-0812">Transmembrane</keyword>
<feature type="transmembrane region" description="Helical" evidence="1">
    <location>
        <begin position="25"/>
        <end position="49"/>
    </location>
</feature>
<evidence type="ECO:0000256" key="1">
    <source>
        <dbReference type="SAM" id="Phobius"/>
    </source>
</evidence>
<proteinExistence type="predicted"/>
<name>A0A0A2G3E9_9PORP</name>
<dbReference type="STRING" id="266762.HQ36_05885"/>
<evidence type="ECO:0000313" key="3">
    <source>
        <dbReference type="Proteomes" id="UP000030134"/>
    </source>
</evidence>
<dbReference type="AlphaFoldDB" id="A0A0A2G3E9"/>
<dbReference type="RefSeq" id="WP_036884345.1">
    <property type="nucleotide sequence ID" value="NZ_JQZW01000009.1"/>
</dbReference>
<organism evidence="2 3">
    <name type="scientific">Porphyromonas gingivicanis</name>
    <dbReference type="NCBI Taxonomy" id="266762"/>
    <lineage>
        <taxon>Bacteria</taxon>
        <taxon>Pseudomonadati</taxon>
        <taxon>Bacteroidota</taxon>
        <taxon>Bacteroidia</taxon>
        <taxon>Bacteroidales</taxon>
        <taxon>Porphyromonadaceae</taxon>
        <taxon>Porphyromonas</taxon>
    </lineage>
</organism>
<keyword evidence="3" id="KW-1185">Reference proteome</keyword>
<evidence type="ECO:0000313" key="2">
    <source>
        <dbReference type="EMBL" id="KGN97786.1"/>
    </source>
</evidence>
<keyword evidence="1" id="KW-0472">Membrane</keyword>
<comment type="caution">
    <text evidence="2">The sequence shown here is derived from an EMBL/GenBank/DDBJ whole genome shotgun (WGS) entry which is preliminary data.</text>
</comment>
<dbReference type="EMBL" id="JQZW01000009">
    <property type="protein sequence ID" value="KGN97786.1"/>
    <property type="molecule type" value="Genomic_DNA"/>
</dbReference>
<protein>
    <submittedName>
        <fullName evidence="2">Uncharacterized protein</fullName>
    </submittedName>
</protein>
<feature type="transmembrane region" description="Helical" evidence="1">
    <location>
        <begin position="61"/>
        <end position="82"/>
    </location>
</feature>
<accession>A0A0A2G3E9</accession>
<keyword evidence="1" id="KW-1133">Transmembrane helix</keyword>
<reference evidence="2 3" key="1">
    <citation type="submission" date="2014-08" db="EMBL/GenBank/DDBJ databases">
        <title>Porphyromonas gingivicanis strain:COT-022_OH1391 Genome sequencing.</title>
        <authorList>
            <person name="Wallis C."/>
            <person name="Deusch O."/>
            <person name="O'Flynn C."/>
            <person name="Davis I."/>
            <person name="Jospin G."/>
            <person name="Darling A.E."/>
            <person name="Coil D.A."/>
            <person name="Alexiev A."/>
            <person name="Horsfall A."/>
            <person name="Kirkwood N."/>
            <person name="Harris S."/>
            <person name="Eisen J.A."/>
        </authorList>
    </citation>
    <scope>NUCLEOTIDE SEQUENCE [LARGE SCALE GENOMIC DNA]</scope>
    <source>
        <strain evidence="3">COT-022 OH1391</strain>
    </source>
</reference>
<dbReference type="Proteomes" id="UP000030134">
    <property type="component" value="Unassembled WGS sequence"/>
</dbReference>